<evidence type="ECO:0000259" key="1">
    <source>
        <dbReference type="Pfam" id="PF06114"/>
    </source>
</evidence>
<name>A0A192C7P8_ECO25</name>
<dbReference type="PATRIC" id="fig|941280.3.peg.661"/>
<dbReference type="InterPro" id="IPR010359">
    <property type="entry name" value="IrrE_HExxH"/>
</dbReference>
<protein>
    <recommendedName>
        <fullName evidence="1">IrrE N-terminal-like domain-containing protein</fullName>
    </recommendedName>
</protein>
<organism evidence="2 3">
    <name type="scientific">Escherichia coli O25b:H4</name>
    <dbReference type="NCBI Taxonomy" id="941280"/>
    <lineage>
        <taxon>Bacteria</taxon>
        <taxon>Pseudomonadati</taxon>
        <taxon>Pseudomonadota</taxon>
        <taxon>Gammaproteobacteria</taxon>
        <taxon>Enterobacterales</taxon>
        <taxon>Enterobacteriaceae</taxon>
        <taxon>Escherichia</taxon>
    </lineage>
</organism>
<sequence length="165" mass="18520">MATNPREHARRVLDTFWCGRGFPVDPAKIAHDMGLDVFITDLPGKVSGALIKQKDQDPAIFLNSDDNKVRQRFSCGHELGHYIARQASHSDEYEYVDLRGETASAGTHPDEIFANKFAAELLMPVDEVRKLHADGQPSYIMAHYFGVSDDAMTYRLKNLRLGVTL</sequence>
<reference evidence="2 3" key="1">
    <citation type="submission" date="2016-03" db="EMBL/GenBank/DDBJ databases">
        <title>Genome Sequence and Comparative Pathogenic Determinants of Uropathogenic Escherichia coli O25b:H4, a Clinical Isolate from Saudi Arabia.</title>
        <authorList>
            <person name="Alyamani E.A.J."/>
            <person name="Khiyami M.A."/>
            <person name="Booq R.Y."/>
            <person name="Bahwerth F.S."/>
            <person name="Vaisvil B."/>
            <person name="Schmitt D.P."/>
            <person name="Kapatral V."/>
        </authorList>
    </citation>
    <scope>NUCLEOTIDE SEQUENCE [LARGE SCALE GENOMIC DNA]</scope>
    <source>
        <strain evidence="2 3">O25b:H4</strain>
    </source>
</reference>
<evidence type="ECO:0000313" key="2">
    <source>
        <dbReference type="EMBL" id="ANK01925.1"/>
    </source>
</evidence>
<dbReference type="RefSeq" id="WP_104021938.1">
    <property type="nucleotide sequence ID" value="NZ_CP015085.1"/>
</dbReference>
<dbReference type="Pfam" id="PF06114">
    <property type="entry name" value="Peptidase_M78"/>
    <property type="match status" value="1"/>
</dbReference>
<dbReference type="AlphaFoldDB" id="A0A192C7P8"/>
<dbReference type="EMBL" id="CP015085">
    <property type="protein sequence ID" value="ANK01925.1"/>
    <property type="molecule type" value="Genomic_DNA"/>
</dbReference>
<gene>
    <name evidence="2" type="ORF">WLH_00664</name>
</gene>
<dbReference type="PANTHER" id="PTHR43236">
    <property type="entry name" value="ANTITOXIN HIGA1"/>
    <property type="match status" value="1"/>
</dbReference>
<proteinExistence type="predicted"/>
<evidence type="ECO:0000313" key="3">
    <source>
        <dbReference type="Proteomes" id="UP000183316"/>
    </source>
</evidence>
<feature type="domain" description="IrrE N-terminal-like" evidence="1">
    <location>
        <begin position="32"/>
        <end position="157"/>
    </location>
</feature>
<accession>A0A192C7P8</accession>
<dbReference type="Gene3D" id="1.10.10.2910">
    <property type="match status" value="1"/>
</dbReference>
<dbReference type="InterPro" id="IPR052345">
    <property type="entry name" value="Rad_response_metalloprotease"/>
</dbReference>
<dbReference type="Proteomes" id="UP000183316">
    <property type="component" value="Chromosome"/>
</dbReference>
<dbReference type="PANTHER" id="PTHR43236:SF1">
    <property type="entry name" value="BLL7220 PROTEIN"/>
    <property type="match status" value="1"/>
</dbReference>